<evidence type="ECO:0000313" key="1">
    <source>
        <dbReference type="EMBL" id="CAB4881359.1"/>
    </source>
</evidence>
<name>A0A6J7EMI5_9ZZZZ</name>
<sequence>MEEAQRVADTVIIADQGKIVTQGKVSDLLSSGSSQVVLTTSTPADLDSLKQALGPGVSVASRFDDLVISGPSADEISRALVRWSSSNDVVITSLRSGDRSLEDVFFELTGRDLQ</sequence>
<reference evidence="1" key="1">
    <citation type="submission" date="2020-05" db="EMBL/GenBank/DDBJ databases">
        <authorList>
            <person name="Chiriac C."/>
            <person name="Salcher M."/>
            <person name="Ghai R."/>
            <person name="Kavagutti S V."/>
        </authorList>
    </citation>
    <scope>NUCLEOTIDE SEQUENCE</scope>
</reference>
<accession>A0A6J7EMI5</accession>
<gene>
    <name evidence="1" type="ORF">UFOPK3401_01471</name>
</gene>
<proteinExistence type="predicted"/>
<dbReference type="EMBL" id="CAFBLM010000108">
    <property type="protein sequence ID" value="CAB4881359.1"/>
    <property type="molecule type" value="Genomic_DNA"/>
</dbReference>
<organism evidence="1">
    <name type="scientific">freshwater metagenome</name>
    <dbReference type="NCBI Taxonomy" id="449393"/>
    <lineage>
        <taxon>unclassified sequences</taxon>
        <taxon>metagenomes</taxon>
        <taxon>ecological metagenomes</taxon>
    </lineage>
</organism>
<protein>
    <submittedName>
        <fullName evidence="1">Unannotated protein</fullName>
    </submittedName>
</protein>
<dbReference type="AlphaFoldDB" id="A0A6J7EMI5"/>